<dbReference type="RefSeq" id="WP_379188716.1">
    <property type="nucleotide sequence ID" value="NZ_JBHSOW010000046.1"/>
</dbReference>
<keyword evidence="3" id="KW-1185">Reference proteome</keyword>
<dbReference type="Gene3D" id="3.40.50.720">
    <property type="entry name" value="NAD(P)-binding Rossmann-like Domain"/>
    <property type="match status" value="1"/>
</dbReference>
<evidence type="ECO:0000256" key="1">
    <source>
        <dbReference type="RuleBase" id="RU000363"/>
    </source>
</evidence>
<dbReference type="PANTHER" id="PTHR45458">
    <property type="entry name" value="SHORT-CHAIN DEHYDROGENASE/REDUCTASE SDR"/>
    <property type="match status" value="1"/>
</dbReference>
<sequence length="240" mass="25952">MNQSHVFITGADRGLGFALTKNFLEKGYRVIAGRNMPEVNQLDALAEHYEGRLLSVSLDVTSDQSSAEAAEVISTYTSALDIIINNAGIVGDTTATVHDPLPFDNMMQVYNVNALGPLRVSHALMPLLLAGKTKRIVNISSEAGSIAATSRTSWYGYCMSKAALNMQSAVLHNDLKQHGGQVLILHPGWVKTYMSGVLSEVGDLTADQSAAYLAELIVKATPEPAEKPIFIDYSGEVWPW</sequence>
<dbReference type="PRINTS" id="PR00080">
    <property type="entry name" value="SDRFAMILY"/>
</dbReference>
<dbReference type="Pfam" id="PF00106">
    <property type="entry name" value="adh_short"/>
    <property type="match status" value="1"/>
</dbReference>
<organism evidence="2 3">
    <name type="scientific">Paenibacillus solisilvae</name>
    <dbReference type="NCBI Taxonomy" id="2486751"/>
    <lineage>
        <taxon>Bacteria</taxon>
        <taxon>Bacillati</taxon>
        <taxon>Bacillota</taxon>
        <taxon>Bacilli</taxon>
        <taxon>Bacillales</taxon>
        <taxon>Paenibacillaceae</taxon>
        <taxon>Paenibacillus</taxon>
    </lineage>
</organism>
<name>A0ABW0W177_9BACL</name>
<accession>A0ABW0W177</accession>
<dbReference type="SUPFAM" id="SSF51735">
    <property type="entry name" value="NAD(P)-binding Rossmann-fold domains"/>
    <property type="match status" value="1"/>
</dbReference>
<dbReference type="CDD" id="cd05325">
    <property type="entry name" value="carb_red_sniffer_like_SDR_c"/>
    <property type="match status" value="1"/>
</dbReference>
<dbReference type="PRINTS" id="PR00081">
    <property type="entry name" value="GDHRDH"/>
</dbReference>
<dbReference type="PANTHER" id="PTHR45458:SF1">
    <property type="entry name" value="SHORT CHAIN DEHYDROGENASE"/>
    <property type="match status" value="1"/>
</dbReference>
<proteinExistence type="inferred from homology"/>
<protein>
    <submittedName>
        <fullName evidence="2">SDR family oxidoreductase</fullName>
    </submittedName>
</protein>
<dbReference type="InterPro" id="IPR052184">
    <property type="entry name" value="SDR_enzymes"/>
</dbReference>
<comment type="caution">
    <text evidence="2">The sequence shown here is derived from an EMBL/GenBank/DDBJ whole genome shotgun (WGS) entry which is preliminary data.</text>
</comment>
<dbReference type="InterPro" id="IPR002347">
    <property type="entry name" value="SDR_fam"/>
</dbReference>
<comment type="similarity">
    <text evidence="1">Belongs to the short-chain dehydrogenases/reductases (SDR) family.</text>
</comment>
<reference evidence="3" key="1">
    <citation type="journal article" date="2019" name="Int. J. Syst. Evol. Microbiol.">
        <title>The Global Catalogue of Microorganisms (GCM) 10K type strain sequencing project: providing services to taxonomists for standard genome sequencing and annotation.</title>
        <authorList>
            <consortium name="The Broad Institute Genomics Platform"/>
            <consortium name="The Broad Institute Genome Sequencing Center for Infectious Disease"/>
            <person name="Wu L."/>
            <person name="Ma J."/>
        </authorList>
    </citation>
    <scope>NUCLEOTIDE SEQUENCE [LARGE SCALE GENOMIC DNA]</scope>
    <source>
        <strain evidence="3">CGMCC 1.3240</strain>
    </source>
</reference>
<dbReference type="EMBL" id="JBHSOW010000046">
    <property type="protein sequence ID" value="MFC5650161.1"/>
    <property type="molecule type" value="Genomic_DNA"/>
</dbReference>
<evidence type="ECO:0000313" key="3">
    <source>
        <dbReference type="Proteomes" id="UP001596047"/>
    </source>
</evidence>
<gene>
    <name evidence="2" type="ORF">ACFPYJ_13705</name>
</gene>
<dbReference type="Proteomes" id="UP001596047">
    <property type="component" value="Unassembled WGS sequence"/>
</dbReference>
<evidence type="ECO:0000313" key="2">
    <source>
        <dbReference type="EMBL" id="MFC5650161.1"/>
    </source>
</evidence>
<dbReference type="InterPro" id="IPR036291">
    <property type="entry name" value="NAD(P)-bd_dom_sf"/>
</dbReference>